<dbReference type="Gene3D" id="3.30.420.10">
    <property type="entry name" value="Ribonuclease H-like superfamily/Ribonuclease H"/>
    <property type="match status" value="1"/>
</dbReference>
<proteinExistence type="predicted"/>
<dbReference type="InterPro" id="IPR012337">
    <property type="entry name" value="RNaseH-like_sf"/>
</dbReference>
<reference evidence="2 3" key="1">
    <citation type="submission" date="2015-09" db="EMBL/GenBank/DDBJ databases">
        <authorList>
            <consortium name="Pathogen Informatics"/>
        </authorList>
    </citation>
    <scope>NUCLEOTIDE SEQUENCE [LARGE SCALE GENOMIC DNA]</scope>
    <source>
        <strain evidence="2 3">2789STDY5834957</strain>
    </source>
</reference>
<evidence type="ECO:0000259" key="1">
    <source>
        <dbReference type="PROSITE" id="PS50879"/>
    </source>
</evidence>
<accession>A0A174PRQ1</accession>
<dbReference type="InterPro" id="IPR002156">
    <property type="entry name" value="RNaseH_domain"/>
</dbReference>
<dbReference type="AlphaFoldDB" id="A0A174PRQ1"/>
<evidence type="ECO:0000313" key="2">
    <source>
        <dbReference type="EMBL" id="CUP61328.1"/>
    </source>
</evidence>
<feature type="domain" description="RNase H type-1" evidence="1">
    <location>
        <begin position="2"/>
        <end position="136"/>
    </location>
</feature>
<dbReference type="SUPFAM" id="SSF53098">
    <property type="entry name" value="Ribonuclease H-like"/>
    <property type="match status" value="1"/>
</dbReference>
<sequence length="262" mass="29542">MMKNKAVAYVDGSYNKKEDLCGWGVVFLYEDEAPEYFSGSCRGIHWNVTGEINAAVYAVEKALEYGCSAIEIHYDYTGIERWVTGAWKAKKEETQEYRDKMRGFFGMIDIGFVHVKGHSGDEYNDKADELAKTGAGILEETFAEDAEVKEPAKKGKKTKDMPGIGEGVNPRCEKAIKLFRKKRNPRFKDFMELKSYGQDKYSRLKEEGLVLTLGEDVCEEIRGKVNEPEGYLPALRWAARGLSAEDASRKANVDLEVSANCR</sequence>
<protein>
    <submittedName>
        <fullName evidence="2">Ribonuclease H</fullName>
    </submittedName>
</protein>
<dbReference type="RefSeq" id="WP_055059211.1">
    <property type="nucleotide sequence ID" value="NZ_CZBP01000001.1"/>
</dbReference>
<dbReference type="EMBL" id="CZBP01000001">
    <property type="protein sequence ID" value="CUP61328.1"/>
    <property type="molecule type" value="Genomic_DNA"/>
</dbReference>
<dbReference type="GO" id="GO:0004523">
    <property type="term" value="F:RNA-DNA hybrid ribonuclease activity"/>
    <property type="evidence" value="ECO:0007669"/>
    <property type="project" value="InterPro"/>
</dbReference>
<organism evidence="2 3">
    <name type="scientific">Blautia obeum</name>
    <dbReference type="NCBI Taxonomy" id="40520"/>
    <lineage>
        <taxon>Bacteria</taxon>
        <taxon>Bacillati</taxon>
        <taxon>Bacillota</taxon>
        <taxon>Clostridia</taxon>
        <taxon>Lachnospirales</taxon>
        <taxon>Lachnospiraceae</taxon>
        <taxon>Blautia</taxon>
    </lineage>
</organism>
<dbReference type="Pfam" id="PF00075">
    <property type="entry name" value="RNase_H"/>
    <property type="match status" value="1"/>
</dbReference>
<evidence type="ECO:0000313" key="3">
    <source>
        <dbReference type="Proteomes" id="UP000095762"/>
    </source>
</evidence>
<name>A0A174PRQ1_9FIRM</name>
<dbReference type="CDD" id="cd09277">
    <property type="entry name" value="RNase_HI_bacteria_like"/>
    <property type="match status" value="1"/>
</dbReference>
<dbReference type="InterPro" id="IPR036397">
    <property type="entry name" value="RNaseH_sf"/>
</dbReference>
<dbReference type="GO" id="GO:0003676">
    <property type="term" value="F:nucleic acid binding"/>
    <property type="evidence" value="ECO:0007669"/>
    <property type="project" value="InterPro"/>
</dbReference>
<dbReference type="PROSITE" id="PS50879">
    <property type="entry name" value="RNASE_H_1"/>
    <property type="match status" value="1"/>
</dbReference>
<dbReference type="Proteomes" id="UP000095762">
    <property type="component" value="Unassembled WGS sequence"/>
</dbReference>
<gene>
    <name evidence="2" type="ORF">ERS852569_00175</name>
</gene>